<dbReference type="RefSeq" id="WP_314015102.1">
    <property type="nucleotide sequence ID" value="NZ_JAVTTP010000001.1"/>
</dbReference>
<comment type="caution">
    <text evidence="3">The sequence shown here is derived from an EMBL/GenBank/DDBJ whole genome shotgun (WGS) entry which is preliminary data.</text>
</comment>
<evidence type="ECO:0000313" key="4">
    <source>
        <dbReference type="Proteomes" id="UP001250656"/>
    </source>
</evidence>
<evidence type="ECO:0000256" key="1">
    <source>
        <dbReference type="SAM" id="MobiDB-lite"/>
    </source>
</evidence>
<dbReference type="PROSITE" id="PS51257">
    <property type="entry name" value="PROKAR_LIPOPROTEIN"/>
    <property type="match status" value="1"/>
</dbReference>
<dbReference type="Proteomes" id="UP001250656">
    <property type="component" value="Unassembled WGS sequence"/>
</dbReference>
<dbReference type="EMBL" id="JAVTTP010000001">
    <property type="protein sequence ID" value="MDT7829273.1"/>
    <property type="molecule type" value="Genomic_DNA"/>
</dbReference>
<keyword evidence="2" id="KW-0732">Signal</keyword>
<proteinExistence type="predicted"/>
<gene>
    <name evidence="3" type="ORF">RQM65_11400</name>
</gene>
<sequence>MKKQAIYLIALVVIAIIAACSADPMEFQESISHGDLDPRPQVDTLQPETPSDTTAVSQPDTTVIETPAEIEYGTFSYRGQIPDGTSKVPTCKKSDPKSVAFILTGPYGENVKKESPVSQVNGMWQSEPDSLPEGNYVLTDSYLMSGNDTLYALPKETDIDFLGFADTILPIDITIKKNDPQSITGTALCYNPPKVTVEGEALSSLETDQIGQLNVVISRGAHGDADCVEILTVDMFRNGSPDPVRIYRKESESTDKTLRGYHTVPYTRKMDSIHVRTWTNWYNEQNQYEERLLESQTFTPENLPIEALSESINFLFTCN</sequence>
<feature type="region of interest" description="Disordered" evidence="1">
    <location>
        <begin position="30"/>
        <end position="59"/>
    </location>
</feature>
<name>A0ABU3L7D7_9FLAO</name>
<feature type="signal peptide" evidence="2">
    <location>
        <begin position="1"/>
        <end position="22"/>
    </location>
</feature>
<keyword evidence="4" id="KW-1185">Reference proteome</keyword>
<organism evidence="3 4">
    <name type="scientific">Pricia mediterranea</name>
    <dbReference type="NCBI Taxonomy" id="3076079"/>
    <lineage>
        <taxon>Bacteria</taxon>
        <taxon>Pseudomonadati</taxon>
        <taxon>Bacteroidota</taxon>
        <taxon>Flavobacteriia</taxon>
        <taxon>Flavobacteriales</taxon>
        <taxon>Flavobacteriaceae</taxon>
        <taxon>Pricia</taxon>
    </lineage>
</organism>
<reference evidence="3 4" key="1">
    <citation type="submission" date="2023-09" db="EMBL/GenBank/DDBJ databases">
        <title>Novel taxa isolated from Blanes Bay.</title>
        <authorList>
            <person name="Rey-Velasco X."/>
            <person name="Lucena T."/>
        </authorList>
    </citation>
    <scope>NUCLEOTIDE SEQUENCE [LARGE SCALE GENOMIC DNA]</scope>
    <source>
        <strain evidence="3 4">S334</strain>
    </source>
</reference>
<feature type="compositionally biased region" description="Polar residues" evidence="1">
    <location>
        <begin position="43"/>
        <end position="59"/>
    </location>
</feature>
<evidence type="ECO:0000313" key="3">
    <source>
        <dbReference type="EMBL" id="MDT7829273.1"/>
    </source>
</evidence>
<protein>
    <submittedName>
        <fullName evidence="3">Uncharacterized protein</fullName>
    </submittedName>
</protein>
<evidence type="ECO:0000256" key="2">
    <source>
        <dbReference type="SAM" id="SignalP"/>
    </source>
</evidence>
<feature type="chain" id="PRO_5047061493" evidence="2">
    <location>
        <begin position="23"/>
        <end position="319"/>
    </location>
</feature>
<accession>A0ABU3L7D7</accession>